<evidence type="ECO:0000259" key="1">
    <source>
        <dbReference type="Pfam" id="PF01968"/>
    </source>
</evidence>
<dbReference type="PANTHER" id="PTHR11365">
    <property type="entry name" value="5-OXOPROLINASE RELATED"/>
    <property type="match status" value="1"/>
</dbReference>
<feature type="domain" description="Acetophenone carboxylase-like C-terminal" evidence="3">
    <location>
        <begin position="505"/>
        <end position="671"/>
    </location>
</feature>
<evidence type="ECO:0000259" key="2">
    <source>
        <dbReference type="Pfam" id="PF05378"/>
    </source>
</evidence>
<dbReference type="SUPFAM" id="SSF53067">
    <property type="entry name" value="Actin-like ATPase domain"/>
    <property type="match status" value="1"/>
</dbReference>
<dbReference type="Pfam" id="PF19278">
    <property type="entry name" value="Hydant_A_C"/>
    <property type="match status" value="1"/>
</dbReference>
<evidence type="ECO:0000313" key="5">
    <source>
        <dbReference type="Proteomes" id="UP000315217"/>
    </source>
</evidence>
<feature type="domain" description="Hydantoinase A/oxoprolinase" evidence="1">
    <location>
        <begin position="197"/>
        <end position="487"/>
    </location>
</feature>
<dbReference type="GO" id="GO:0006749">
    <property type="term" value="P:glutathione metabolic process"/>
    <property type="evidence" value="ECO:0007669"/>
    <property type="project" value="TreeGrafter"/>
</dbReference>
<protein>
    <submittedName>
        <fullName evidence="4">Hydantoinase/oxoprolinase family protein</fullName>
    </submittedName>
</protein>
<dbReference type="AlphaFoldDB" id="A0A537LJJ3"/>
<proteinExistence type="predicted"/>
<dbReference type="Pfam" id="PF01968">
    <property type="entry name" value="Hydantoinase_A"/>
    <property type="match status" value="1"/>
</dbReference>
<name>A0A537LJJ3_9BACT</name>
<evidence type="ECO:0000313" key="4">
    <source>
        <dbReference type="EMBL" id="TMJ08156.1"/>
    </source>
</evidence>
<gene>
    <name evidence="4" type="ORF">E6G98_12675</name>
</gene>
<feature type="domain" description="Hydantoinase/oxoprolinase N-terminal" evidence="2">
    <location>
        <begin position="2"/>
        <end position="176"/>
    </location>
</feature>
<dbReference type="EMBL" id="VBAI01000211">
    <property type="protein sequence ID" value="TMJ08156.1"/>
    <property type="molecule type" value="Genomic_DNA"/>
</dbReference>
<sequence length="685" mass="74355">MRLAADIGGTFTDLVVFDEVSGDIDVAKALTTPRAFADGVMDTIAVGEVSLADVGYVVHGTTIVINAITERKGVRTALVTTAGFRDVLEIGRGNRPDLYNMRFEKPRPFVPRRWRFEVRERIDRDGQVLRPLRPEDLDAVVARCRRDEIQAIAICLLHAYANPAHEDACAAYLQRHLPDVAISASHDITREWREYERSSTTVLNAYVQPIADTYLGQLEAALGQGGLRGELHVMQSNGGTTPFSAARHRPIYLIESGPVAGVMGAAMVGQLIEQPNVISMDIGGTTAKCSLIEDGHPKVSTEYKLFKTRLFPGYPIQVPVVDIVEIGAGGGSIARFDDGGAFKVGPASAGADPGPASYGRGGTEPTVTDAKLLTGVINPDYFLGGRLSLDVEAARRAMQKVADRLRVTVDDAAVAVIRLVDANMINALKLVSVQRGYDPRDFILVASGGGGAMHAAALGQELGVREVVVPNYPGYFSALGMLMTEQRVDLVRTQLNRTSELSIADVVHAFTALREEVEAQFRHDGVAPSHLLFRYGLDARYHGQDHTVSIALDLNGTTTMTSLEQLFHTAHKKLYTFELAQTPIEVVNYRLTGLYASRRPEIRRLQAKHASGSERKGSRPVNFGDAGVLAVPVYEREALAPGFHCNGPAIVEEPSSTTLIYPGQRMEVDPYGQLRIHMRAQAAGA</sequence>
<accession>A0A537LJJ3</accession>
<dbReference type="InterPro" id="IPR045079">
    <property type="entry name" value="Oxoprolinase-like"/>
</dbReference>
<comment type="caution">
    <text evidence="4">The sequence shown here is derived from an EMBL/GenBank/DDBJ whole genome shotgun (WGS) entry which is preliminary data.</text>
</comment>
<dbReference type="Pfam" id="PF05378">
    <property type="entry name" value="Hydant_A_N"/>
    <property type="match status" value="1"/>
</dbReference>
<reference evidence="4 5" key="1">
    <citation type="journal article" date="2019" name="Nat. Microbiol.">
        <title>Mediterranean grassland soil C-N compound turnover is dependent on rainfall and depth, and is mediated by genomically divergent microorganisms.</title>
        <authorList>
            <person name="Diamond S."/>
            <person name="Andeer P.F."/>
            <person name="Li Z."/>
            <person name="Crits-Christoph A."/>
            <person name="Burstein D."/>
            <person name="Anantharaman K."/>
            <person name="Lane K.R."/>
            <person name="Thomas B.C."/>
            <person name="Pan C."/>
            <person name="Northen T.R."/>
            <person name="Banfield J.F."/>
        </authorList>
    </citation>
    <scope>NUCLEOTIDE SEQUENCE [LARGE SCALE GENOMIC DNA]</scope>
    <source>
        <strain evidence="4">NP_1</strain>
    </source>
</reference>
<dbReference type="GO" id="GO:0017168">
    <property type="term" value="F:5-oxoprolinase (ATP-hydrolyzing) activity"/>
    <property type="evidence" value="ECO:0007669"/>
    <property type="project" value="TreeGrafter"/>
</dbReference>
<dbReference type="InterPro" id="IPR049517">
    <property type="entry name" value="ACX-like_C"/>
</dbReference>
<dbReference type="InterPro" id="IPR008040">
    <property type="entry name" value="Hydant_A_N"/>
</dbReference>
<dbReference type="Proteomes" id="UP000315217">
    <property type="component" value="Unassembled WGS sequence"/>
</dbReference>
<dbReference type="PANTHER" id="PTHR11365:SF23">
    <property type="entry name" value="HYPOTHETICAL 5-OXOPROLINASE (EUROFUNG)-RELATED"/>
    <property type="match status" value="1"/>
</dbReference>
<dbReference type="GO" id="GO:0005829">
    <property type="term" value="C:cytosol"/>
    <property type="evidence" value="ECO:0007669"/>
    <property type="project" value="TreeGrafter"/>
</dbReference>
<dbReference type="InterPro" id="IPR043129">
    <property type="entry name" value="ATPase_NBD"/>
</dbReference>
<organism evidence="4 5">
    <name type="scientific">Candidatus Segetimicrobium genomatis</name>
    <dbReference type="NCBI Taxonomy" id="2569760"/>
    <lineage>
        <taxon>Bacteria</taxon>
        <taxon>Bacillati</taxon>
        <taxon>Candidatus Sysuimicrobiota</taxon>
        <taxon>Candidatus Sysuimicrobiia</taxon>
        <taxon>Candidatus Sysuimicrobiales</taxon>
        <taxon>Candidatus Segetimicrobiaceae</taxon>
        <taxon>Candidatus Segetimicrobium</taxon>
    </lineage>
</organism>
<evidence type="ECO:0000259" key="3">
    <source>
        <dbReference type="Pfam" id="PF19278"/>
    </source>
</evidence>
<dbReference type="InterPro" id="IPR002821">
    <property type="entry name" value="Hydantoinase_A"/>
</dbReference>